<evidence type="ECO:0000313" key="1">
    <source>
        <dbReference type="EMBL" id="VEV95689.1"/>
    </source>
</evidence>
<accession>A0A653E0G0</accession>
<dbReference type="AlphaFoldDB" id="A0A653E0G0"/>
<sequence>MHRNLLAKILSLPTGFSRARFRGRTYSVSKIVYNDGLSFKVYAEELGGKDFISFNYYQVGSNATLKPCEMPEAKVEQFLNELSLTEPCMAV</sequence>
<protein>
    <submittedName>
        <fullName evidence="1">Peptide methionine sulfoxide reductase</fullName>
    </submittedName>
</protein>
<dbReference type="RefSeq" id="WP_150547551.1">
    <property type="nucleotide sequence ID" value="NZ_LR215729.2"/>
</dbReference>
<reference evidence="1" key="1">
    <citation type="submission" date="2019-02" db="EMBL/GenBank/DDBJ databases">
        <authorList>
            <consortium name="Genoscope - CEA"/>
            <person name="William W."/>
        </authorList>
    </citation>
    <scope>NUCLEOTIDE SEQUENCE [LARGE SCALE GENOMIC DNA]</scope>
    <source>
        <strain evidence="1">YSy11</strain>
    </source>
</reference>
<gene>
    <name evidence="1" type="ORF">PMYSY11_0642</name>
</gene>
<name>A0A653E0G0_9PSED</name>
<proteinExistence type="predicted"/>
<dbReference type="EMBL" id="LR215729">
    <property type="protein sequence ID" value="VEV95689.1"/>
    <property type="molecule type" value="Genomic_DNA"/>
</dbReference>
<organism evidence="1">
    <name type="scientific">Pseudomonas marincola</name>
    <dbReference type="NCBI Taxonomy" id="437900"/>
    <lineage>
        <taxon>Bacteria</taxon>
        <taxon>Pseudomonadati</taxon>
        <taxon>Pseudomonadota</taxon>
        <taxon>Gammaproteobacteria</taxon>
        <taxon>Pseudomonadales</taxon>
        <taxon>Pseudomonadaceae</taxon>
        <taxon>Pseudomonas</taxon>
    </lineage>
</organism>